<comment type="pathway">
    <text evidence="1">Amino-acid degradation; L-tryptophan degradation via kynurenine pathway; L-kynurenine from L-tryptophan: step 1/2.</text>
</comment>
<proteinExistence type="inferred from homology"/>
<organism evidence="2 3">
    <name type="scientific">Chryseobacterium phosphatilyticum</name>
    <dbReference type="NCBI Taxonomy" id="475075"/>
    <lineage>
        <taxon>Bacteria</taxon>
        <taxon>Pseudomonadati</taxon>
        <taxon>Bacteroidota</taxon>
        <taxon>Flavobacteriia</taxon>
        <taxon>Flavobacteriales</taxon>
        <taxon>Weeksellaceae</taxon>
        <taxon>Chryseobacterium group</taxon>
        <taxon>Chryseobacterium</taxon>
    </lineage>
</organism>
<dbReference type="PANTHER" id="PTHR10138">
    <property type="entry name" value="TRYPTOPHAN 2,3-DIOXYGENASE"/>
    <property type="match status" value="1"/>
</dbReference>
<evidence type="ECO:0000313" key="3">
    <source>
        <dbReference type="Proteomes" id="UP000236594"/>
    </source>
</evidence>
<dbReference type="GO" id="GO:0019442">
    <property type="term" value="P:L-tryptophan catabolic process to acetyl-CoA"/>
    <property type="evidence" value="ECO:0007669"/>
    <property type="project" value="TreeGrafter"/>
</dbReference>
<comment type="caution">
    <text evidence="1">Lacks conserved residue(s) required for the propagation of feature annotation.</text>
</comment>
<evidence type="ECO:0000256" key="1">
    <source>
        <dbReference type="HAMAP-Rule" id="MF_01972"/>
    </source>
</evidence>
<dbReference type="Pfam" id="PF03301">
    <property type="entry name" value="Trp_dioxygenase"/>
    <property type="match status" value="1"/>
</dbReference>
<comment type="similarity">
    <text evidence="1">Belongs to the tryptophan 2,3-dioxygenase family.</text>
</comment>
<comment type="subunit">
    <text evidence="1">Homotetramer.</text>
</comment>
<evidence type="ECO:0000313" key="2">
    <source>
        <dbReference type="EMBL" id="PWN66838.1"/>
    </source>
</evidence>
<dbReference type="GO" id="GO:0046872">
    <property type="term" value="F:metal ion binding"/>
    <property type="evidence" value="ECO:0007669"/>
    <property type="project" value="UniProtKB-KW"/>
</dbReference>
<dbReference type="PANTHER" id="PTHR10138:SF0">
    <property type="entry name" value="TRYPTOPHAN 2,3-DIOXYGENASE"/>
    <property type="match status" value="1"/>
</dbReference>
<feature type="binding site" evidence="1">
    <location>
        <position position="301"/>
    </location>
    <ligand>
        <name>substrate</name>
    </ligand>
</feature>
<keyword evidence="1" id="KW-0823">Tryptophan catabolism</keyword>
<comment type="cofactor">
    <cofactor evidence="1">
        <name>heme</name>
        <dbReference type="ChEBI" id="CHEBI:30413"/>
    </cofactor>
    <text evidence="1">Binds 1 heme group per subunit.</text>
</comment>
<dbReference type="SUPFAM" id="SSF140959">
    <property type="entry name" value="Indolic compounds 2,3-dioxygenase-like"/>
    <property type="match status" value="1"/>
</dbReference>
<dbReference type="GO" id="GO:0019441">
    <property type="term" value="P:L-tryptophan catabolic process to kynurenine"/>
    <property type="evidence" value="ECO:0007669"/>
    <property type="project" value="UniProtKB-UniRule"/>
</dbReference>
<comment type="function">
    <text evidence="1">Heme-dependent dioxygenase that catalyzes the oxidative cleavage of the L-tryptophan (L-Trp) pyrrole ring and converts L-tryptophan to N-formyl-L-kynurenine. Catalyzes the oxidative cleavage of the indole moiety.</text>
</comment>
<comment type="caution">
    <text evidence="2">The sequence shown here is derived from an EMBL/GenBank/DDBJ whole genome shotgun (WGS) entry which is preliminary data.</text>
</comment>
<dbReference type="RefSeq" id="WP_103247917.1">
    <property type="nucleotide sequence ID" value="NZ_PPED02000005.1"/>
</dbReference>
<dbReference type="OrthoDB" id="9776847at2"/>
<dbReference type="GO" id="GO:0020037">
    <property type="term" value="F:heme binding"/>
    <property type="evidence" value="ECO:0007669"/>
    <property type="project" value="UniProtKB-UniRule"/>
</dbReference>
<dbReference type="Proteomes" id="UP000236594">
    <property type="component" value="Unassembled WGS sequence"/>
</dbReference>
<reference evidence="2 3" key="1">
    <citation type="submission" date="2018-04" db="EMBL/GenBank/DDBJ databases">
        <title>Draft Genome Sequence of Phosphate-Solubilizing Chryseobacterium sp. ISE14 that is a Biocontrol and Plant Growth-Promoting Rhizobacterium Isolated from Cucumber.</title>
        <authorList>
            <person name="Jeong J.-J."/>
            <person name="Sang M.K."/>
            <person name="Choi I.-G."/>
            <person name="Kim K.D."/>
        </authorList>
    </citation>
    <scope>NUCLEOTIDE SEQUENCE [LARGE SCALE GENOMIC DNA]</scope>
    <source>
        <strain evidence="2 3">ISE14</strain>
    </source>
</reference>
<dbReference type="EMBL" id="PPED02000005">
    <property type="protein sequence ID" value="PWN66838.1"/>
    <property type="molecule type" value="Genomic_DNA"/>
</dbReference>
<feature type="binding site" evidence="1">
    <location>
        <begin position="42"/>
        <end position="46"/>
    </location>
    <ligand>
        <name>substrate</name>
    </ligand>
</feature>
<gene>
    <name evidence="1" type="primary">kynA</name>
    <name evidence="2" type="ORF">C1631_019150</name>
</gene>
<feature type="binding site" description="axial binding residue" evidence="1">
    <location>
        <position position="287"/>
    </location>
    <ligand>
        <name>heme</name>
        <dbReference type="ChEBI" id="CHEBI:30413"/>
    </ligand>
    <ligandPart>
        <name>Fe</name>
        <dbReference type="ChEBI" id="CHEBI:18248"/>
    </ligandPart>
</feature>
<keyword evidence="1" id="KW-0408">Iron</keyword>
<dbReference type="InterPro" id="IPR004981">
    <property type="entry name" value="Trp_2_3_dOase"/>
</dbReference>
<dbReference type="EC" id="1.13.11.11" evidence="1"/>
<dbReference type="AlphaFoldDB" id="A0A316X6D3"/>
<dbReference type="InterPro" id="IPR037217">
    <property type="entry name" value="Trp/Indoleamine_2_3_dOase-like"/>
</dbReference>
<dbReference type="UniPathway" id="UPA00333">
    <property type="reaction ID" value="UER00453"/>
</dbReference>
<sequence length="352" mass="41611">MEKTNLRPPVYYSEYLQLHKILDAQLPESEKEGIKADDEMLFIVIHQTYELWFKQILHEITIVRNIFKQPNVSDNSPDIYNAVSRLKRVCEIIEVLVQQMSILETMTPLDFLDFRDLLRPASGFQSIQFKIIEALLGLEYKNRFGQEYYLQQLNETDRQKVIDAEAEVSLIKLLNNWLERMPFTQFEKYWQISENSETHEKQSFFNIYREQYLSSLQPAEMANLEVFDMLFMNEGNYPTDRRLSIEASKNALFIMLYRDYPLLHLPYELLSLLLEIDEQLSLWRYRHIHMVQRTIGKRIGTGGSTGGDYLKSAADQHVIFKEIAELNSFLLPKNMLPKLPENLVKDLCYSRE</sequence>
<keyword evidence="1" id="KW-0560">Oxidoreductase</keyword>
<protein>
    <recommendedName>
        <fullName evidence="1">Tryptophan 2,3-dioxygenase</fullName>
        <shortName evidence="1">TDO</shortName>
        <ecNumber evidence="1">1.13.11.11</ecNumber>
    </recommendedName>
    <alternativeName>
        <fullName evidence="1">Tryptamin 2,3-dioxygenase</fullName>
    </alternativeName>
    <alternativeName>
        <fullName evidence="1">Tryptophan oxygenase</fullName>
        <shortName evidence="1">TO</shortName>
        <shortName evidence="1">TRPO</shortName>
    </alternativeName>
    <alternativeName>
        <fullName evidence="1">Tryptophan pyrrolase</fullName>
    </alternativeName>
    <alternativeName>
        <fullName evidence="1">Tryptophanase</fullName>
    </alternativeName>
</protein>
<dbReference type="HAMAP" id="MF_01972">
    <property type="entry name" value="T23O"/>
    <property type="match status" value="1"/>
</dbReference>
<feature type="binding site" evidence="1">
    <location>
        <position position="115"/>
    </location>
    <ligand>
        <name>substrate</name>
    </ligand>
</feature>
<comment type="catalytic activity">
    <reaction evidence="1">
        <text>L-tryptophan + O2 = N-formyl-L-kynurenine</text>
        <dbReference type="Rhea" id="RHEA:24536"/>
        <dbReference type="ChEBI" id="CHEBI:15379"/>
        <dbReference type="ChEBI" id="CHEBI:57912"/>
        <dbReference type="ChEBI" id="CHEBI:58629"/>
        <dbReference type="EC" id="1.13.11.11"/>
    </reaction>
</comment>
<dbReference type="Gene3D" id="1.10.287.3810">
    <property type="match status" value="1"/>
</dbReference>
<dbReference type="Gene3D" id="1.20.58.480">
    <property type="match status" value="1"/>
</dbReference>
<keyword evidence="1" id="KW-0479">Metal-binding</keyword>
<accession>A0A316X6D3</accession>
<keyword evidence="1" id="KW-0349">Heme</keyword>
<dbReference type="GO" id="GO:0004833">
    <property type="term" value="F:L-tryptophan 2,3-dioxygenase activity"/>
    <property type="evidence" value="ECO:0007669"/>
    <property type="project" value="UniProtKB-UniRule"/>
</dbReference>
<keyword evidence="3" id="KW-1185">Reference proteome</keyword>
<name>A0A316X6D3_9FLAO</name>
<keyword evidence="1 2" id="KW-0223">Dioxygenase</keyword>